<dbReference type="GO" id="GO:0032549">
    <property type="term" value="F:ribonucleoside binding"/>
    <property type="evidence" value="ECO:0007669"/>
    <property type="project" value="InterPro"/>
</dbReference>
<gene>
    <name evidence="8" type="primary">rpoB</name>
</gene>
<keyword evidence="4 8" id="KW-0548">Nucleotidyltransferase</keyword>
<reference evidence="8" key="1">
    <citation type="journal article" date="2014" name="Genome Biol. Evol.">
        <title>Pangenome evidence for extensive interdomain horizontal transfer affecting lineage core and shell genes in uncultured planktonic thaumarchaeota and euryarchaeota.</title>
        <authorList>
            <person name="Deschamps P."/>
            <person name="Zivanovic Y."/>
            <person name="Moreira D."/>
            <person name="Rodriguez-Valera F."/>
            <person name="Lopez-Garcia P."/>
        </authorList>
    </citation>
    <scope>NUCLEOTIDE SEQUENCE</scope>
</reference>
<evidence type="ECO:0000259" key="7">
    <source>
        <dbReference type="Pfam" id="PF04560"/>
    </source>
</evidence>
<name>A0A075FTK2_9EURY</name>
<dbReference type="EC" id="2.7.7.6" evidence="1"/>
<comment type="subunit">
    <text evidence="6">Part of the RNA polymerase complex.</text>
</comment>
<evidence type="ECO:0000256" key="3">
    <source>
        <dbReference type="ARBA" id="ARBA00022679"/>
    </source>
</evidence>
<dbReference type="InterPro" id="IPR015712">
    <property type="entry name" value="DNA-dir_RNA_pol_su2"/>
</dbReference>
<sequence>MERDCLISHGASMVIKDRLLDESDGWDLMVCNTSGCGHIAYYDWKRRTTVCPYCGDRSDVHKVQTSYAFKLLLDEMKSLGVAMRLELEDRR</sequence>
<dbReference type="GO" id="GO:0003899">
    <property type="term" value="F:DNA-directed RNA polymerase activity"/>
    <property type="evidence" value="ECO:0007669"/>
    <property type="project" value="UniProtKB-EC"/>
</dbReference>
<dbReference type="GO" id="GO:0000428">
    <property type="term" value="C:DNA-directed RNA polymerase complex"/>
    <property type="evidence" value="ECO:0007669"/>
    <property type="project" value="UniProtKB-KW"/>
</dbReference>
<organism evidence="8">
    <name type="scientific">uncultured marine group II/III euryarchaeote AD1000_30_B09</name>
    <dbReference type="NCBI Taxonomy" id="1457750"/>
    <lineage>
        <taxon>Archaea</taxon>
        <taxon>Methanobacteriati</taxon>
        <taxon>Methanobacteriota</taxon>
        <taxon>environmental samples</taxon>
    </lineage>
</organism>
<evidence type="ECO:0000256" key="1">
    <source>
        <dbReference type="ARBA" id="ARBA00012418"/>
    </source>
</evidence>
<dbReference type="GO" id="GO:0006351">
    <property type="term" value="P:DNA-templated transcription"/>
    <property type="evidence" value="ECO:0007669"/>
    <property type="project" value="InterPro"/>
</dbReference>
<keyword evidence="3 8" id="KW-0808">Transferase</keyword>
<dbReference type="AlphaFoldDB" id="A0A075FTK2"/>
<dbReference type="GO" id="GO:0003677">
    <property type="term" value="F:DNA binding"/>
    <property type="evidence" value="ECO:0007669"/>
    <property type="project" value="InterPro"/>
</dbReference>
<protein>
    <recommendedName>
        <fullName evidence="1">DNA-directed RNA polymerase</fullName>
        <ecNumber evidence="1">2.7.7.6</ecNumber>
    </recommendedName>
</protein>
<evidence type="ECO:0000256" key="4">
    <source>
        <dbReference type="ARBA" id="ARBA00022695"/>
    </source>
</evidence>
<evidence type="ECO:0000313" key="8">
    <source>
        <dbReference type="EMBL" id="AIE92927.1"/>
    </source>
</evidence>
<proteinExistence type="predicted"/>
<dbReference type="SUPFAM" id="SSF64484">
    <property type="entry name" value="beta and beta-prime subunits of DNA dependent RNA-polymerase"/>
    <property type="match status" value="1"/>
</dbReference>
<feature type="domain" description="RNA polymerase Rpb2" evidence="7">
    <location>
        <begin position="1"/>
        <end position="87"/>
    </location>
</feature>
<accession>A0A075FTK2</accession>
<evidence type="ECO:0000256" key="5">
    <source>
        <dbReference type="ARBA" id="ARBA00023163"/>
    </source>
</evidence>
<keyword evidence="2 8" id="KW-0240">DNA-directed RNA polymerase</keyword>
<dbReference type="Pfam" id="PF04560">
    <property type="entry name" value="RNA_pol_Rpb2_7"/>
    <property type="match status" value="1"/>
</dbReference>
<dbReference type="EMBL" id="KF900380">
    <property type="protein sequence ID" value="AIE92927.1"/>
    <property type="molecule type" value="Genomic_DNA"/>
</dbReference>
<dbReference type="Gene3D" id="3.90.1800.10">
    <property type="entry name" value="RNA polymerase alpha subunit dimerisation domain"/>
    <property type="match status" value="1"/>
</dbReference>
<keyword evidence="5" id="KW-0804">Transcription</keyword>
<dbReference type="PANTHER" id="PTHR20856">
    <property type="entry name" value="DNA-DIRECTED RNA POLYMERASE I SUBUNIT 2"/>
    <property type="match status" value="1"/>
</dbReference>
<evidence type="ECO:0000256" key="6">
    <source>
        <dbReference type="ARBA" id="ARBA00025838"/>
    </source>
</evidence>
<dbReference type="InterPro" id="IPR007641">
    <property type="entry name" value="RNA_pol_Rpb2_7"/>
</dbReference>
<evidence type="ECO:0000256" key="2">
    <source>
        <dbReference type="ARBA" id="ARBA00022478"/>
    </source>
</evidence>